<protein>
    <submittedName>
        <fullName evidence="1">Glycosyl transferase family 8</fullName>
    </submittedName>
</protein>
<dbReference type="InterPro" id="IPR002201">
    <property type="entry name" value="Glyco_trans_9"/>
</dbReference>
<dbReference type="OrthoDB" id="9814129at2"/>
<keyword evidence="1" id="KW-0808">Transferase</keyword>
<gene>
    <name evidence="1" type="ORF">A9Y76_19180</name>
</gene>
<dbReference type="GO" id="GO:0016757">
    <property type="term" value="F:glycosyltransferase activity"/>
    <property type="evidence" value="ECO:0007669"/>
    <property type="project" value="InterPro"/>
</dbReference>
<dbReference type="InterPro" id="IPR011990">
    <property type="entry name" value="TPR-like_helical_dom_sf"/>
</dbReference>
<dbReference type="RefSeq" id="WP_064806774.1">
    <property type="nucleotide sequence ID" value="NZ_CP016023.1"/>
</dbReference>
<accession>A0A192A358</accession>
<dbReference type="STRING" id="190721.ACS15_4060"/>
<proteinExistence type="predicted"/>
<name>A0A192A358_9RALS</name>
<dbReference type="Gene3D" id="1.25.40.10">
    <property type="entry name" value="Tetratricopeptide repeat domain"/>
    <property type="match status" value="1"/>
</dbReference>
<dbReference type="Gene3D" id="3.40.50.2000">
    <property type="entry name" value="Glycogen Phosphorylase B"/>
    <property type="match status" value="1"/>
</dbReference>
<dbReference type="Proteomes" id="UP000078572">
    <property type="component" value="Chromosome 2"/>
</dbReference>
<dbReference type="GeneID" id="61528155"/>
<dbReference type="SUPFAM" id="SSF53756">
    <property type="entry name" value="UDP-Glycosyltransferase/glycogen phosphorylase"/>
    <property type="match status" value="1"/>
</dbReference>
<evidence type="ECO:0000313" key="2">
    <source>
        <dbReference type="Proteomes" id="UP000078572"/>
    </source>
</evidence>
<dbReference type="AlphaFoldDB" id="A0A192A358"/>
<dbReference type="SUPFAM" id="SSF48452">
    <property type="entry name" value="TPR-like"/>
    <property type="match status" value="1"/>
</dbReference>
<dbReference type="EMBL" id="CP016023">
    <property type="protein sequence ID" value="ANJ74706.1"/>
    <property type="molecule type" value="Genomic_DNA"/>
</dbReference>
<organism evidence="1 2">
    <name type="scientific">Ralstonia insidiosa</name>
    <dbReference type="NCBI Taxonomy" id="190721"/>
    <lineage>
        <taxon>Bacteria</taxon>
        <taxon>Pseudomonadati</taxon>
        <taxon>Pseudomonadota</taxon>
        <taxon>Betaproteobacteria</taxon>
        <taxon>Burkholderiales</taxon>
        <taxon>Burkholderiaceae</taxon>
        <taxon>Ralstonia</taxon>
    </lineage>
</organism>
<reference evidence="2" key="1">
    <citation type="submission" date="2016-06" db="EMBL/GenBank/DDBJ databases">
        <authorList>
            <person name="Xu Y."/>
            <person name="Nagy A."/>
            <person name="Yan X."/>
            <person name="Kim S.W."/>
            <person name="Haley B."/>
            <person name="Liu N.T."/>
            <person name="Nou X."/>
        </authorList>
    </citation>
    <scope>NUCLEOTIDE SEQUENCE [LARGE SCALE GENOMIC DNA]</scope>
    <source>
        <strain evidence="2">ATCC 49129</strain>
    </source>
</reference>
<keyword evidence="2" id="KW-1185">Reference proteome</keyword>
<evidence type="ECO:0000313" key="1">
    <source>
        <dbReference type="EMBL" id="ANJ74706.1"/>
    </source>
</evidence>
<sequence length="389" mass="42754">MNMNTVDVATVERQGRALLVDGRLTEAEAFVRPFLASGTGPLVLWQLLADAIRPQGKIAETQSIQEMLVANMPGNLTARFNLAETLLLQGNFERGWREYHHRYGMPHTAAIERKVQRPRWTGQPIRGKTLLIHDEQGYGDTFQFLRMVRWAKERGGARVILEVNAESASLASRCSGFDALTVRGNLPPAFDVHCELMSLPMVMGLKLTDLLGTTPYLSADPQRVAKWQARLAGLPRPLVALVWAGRPTHVNDANRSMRLVDLAPLCRPDVTFLSIQKGPAAQQAASPPPGMAMVSLSDEIQDFEDTAAILAVADLLISVDSSPVHLAGALGRPAWVMLPFVPDWRWLLGRSDTPWYPSVRLFRQPSRGDWGSVMGDMAQALAQLAGGQG</sequence>
<dbReference type="Pfam" id="PF01075">
    <property type="entry name" value="Glyco_transf_9"/>
    <property type="match status" value="1"/>
</dbReference>